<protein>
    <submittedName>
        <fullName evidence="3">3-oxoacyl-[acyl-carrier protein] reductase</fullName>
    </submittedName>
</protein>
<dbReference type="Gene3D" id="3.40.50.720">
    <property type="entry name" value="NAD(P)-binding Rossmann-like Domain"/>
    <property type="match status" value="1"/>
</dbReference>
<evidence type="ECO:0000256" key="2">
    <source>
        <dbReference type="ARBA" id="ARBA00023002"/>
    </source>
</evidence>
<dbReference type="OrthoDB" id="9810734at2"/>
<dbReference type="Proteomes" id="UP000249239">
    <property type="component" value="Unassembled WGS sequence"/>
</dbReference>
<evidence type="ECO:0000313" key="3">
    <source>
        <dbReference type="EMBL" id="PZX15351.1"/>
    </source>
</evidence>
<dbReference type="PANTHER" id="PTHR43669:SF3">
    <property type="entry name" value="ALCOHOL DEHYDROGENASE, PUTATIVE (AFU_ORTHOLOGUE AFUA_3G03445)-RELATED"/>
    <property type="match status" value="1"/>
</dbReference>
<dbReference type="PRINTS" id="PR00081">
    <property type="entry name" value="GDHRDH"/>
</dbReference>
<dbReference type="InterPro" id="IPR036291">
    <property type="entry name" value="NAD(P)-bd_dom_sf"/>
</dbReference>
<keyword evidence="4" id="KW-1185">Reference proteome</keyword>
<dbReference type="EMBL" id="QKZK01000016">
    <property type="protein sequence ID" value="PZX15351.1"/>
    <property type="molecule type" value="Genomic_DNA"/>
</dbReference>
<dbReference type="CDD" id="cd05233">
    <property type="entry name" value="SDR_c"/>
    <property type="match status" value="1"/>
</dbReference>
<comment type="caution">
    <text evidence="3">The sequence shown here is derived from an EMBL/GenBank/DDBJ whole genome shotgun (WGS) entry which is preliminary data.</text>
</comment>
<dbReference type="InterPro" id="IPR002347">
    <property type="entry name" value="SDR_fam"/>
</dbReference>
<sequence length="162" mass="18067">MIFRYDSFFMFRNGVYTRLQCYFCGSKMETMTLKDKRILLTGATSGIGRDLAIMLAEQGAHLALCGRSEDKMQTLINDLSIDGGKIVTDTFSVTNEQHIIHFVAKASLEMGGIDIVINNAGLNSARANVADILTDDFDHMVAVNLRAPFIFMREAYKAMQPQ</sequence>
<gene>
    <name evidence="3" type="ORF">LX69_02189</name>
</gene>
<proteinExistence type="inferred from homology"/>
<dbReference type="AlphaFoldDB" id="A0A2W7N5I3"/>
<reference evidence="3 4" key="1">
    <citation type="submission" date="2018-06" db="EMBL/GenBank/DDBJ databases">
        <title>Genomic Encyclopedia of Archaeal and Bacterial Type Strains, Phase II (KMG-II): from individual species to whole genera.</title>
        <authorList>
            <person name="Goeker M."/>
        </authorList>
    </citation>
    <scope>NUCLEOTIDE SEQUENCE [LARGE SCALE GENOMIC DNA]</scope>
    <source>
        <strain evidence="3 4">DSM 6779</strain>
    </source>
</reference>
<evidence type="ECO:0000256" key="1">
    <source>
        <dbReference type="ARBA" id="ARBA00006484"/>
    </source>
</evidence>
<organism evidence="3 4">
    <name type="scientific">Breznakibacter xylanolyticus</name>
    <dbReference type="NCBI Taxonomy" id="990"/>
    <lineage>
        <taxon>Bacteria</taxon>
        <taxon>Pseudomonadati</taxon>
        <taxon>Bacteroidota</taxon>
        <taxon>Bacteroidia</taxon>
        <taxon>Marinilabiliales</taxon>
        <taxon>Marinilabiliaceae</taxon>
        <taxon>Breznakibacter</taxon>
    </lineage>
</organism>
<keyword evidence="2" id="KW-0560">Oxidoreductase</keyword>
<accession>A0A2W7N5I3</accession>
<dbReference type="Pfam" id="PF00106">
    <property type="entry name" value="adh_short"/>
    <property type="match status" value="1"/>
</dbReference>
<evidence type="ECO:0000313" key="4">
    <source>
        <dbReference type="Proteomes" id="UP000249239"/>
    </source>
</evidence>
<dbReference type="SUPFAM" id="SSF51735">
    <property type="entry name" value="NAD(P)-binding Rossmann-fold domains"/>
    <property type="match status" value="1"/>
</dbReference>
<comment type="similarity">
    <text evidence="1">Belongs to the short-chain dehydrogenases/reductases (SDR) family.</text>
</comment>
<dbReference type="PANTHER" id="PTHR43669">
    <property type="entry name" value="5-KETO-D-GLUCONATE 5-REDUCTASE"/>
    <property type="match status" value="1"/>
</dbReference>
<name>A0A2W7N5I3_9BACT</name>
<dbReference type="GO" id="GO:0016491">
    <property type="term" value="F:oxidoreductase activity"/>
    <property type="evidence" value="ECO:0007669"/>
    <property type="project" value="UniProtKB-KW"/>
</dbReference>